<accession>A0ABS2QKS1</accession>
<reference evidence="2 3" key="1">
    <citation type="submission" date="2021-01" db="EMBL/GenBank/DDBJ databases">
        <title>Genomic Encyclopedia of Type Strains, Phase IV (KMG-IV): sequencing the most valuable type-strain genomes for metagenomic binning, comparative biology and taxonomic classification.</title>
        <authorList>
            <person name="Goeker M."/>
        </authorList>
    </citation>
    <scope>NUCLEOTIDE SEQUENCE [LARGE SCALE GENOMIC DNA]</scope>
    <source>
        <strain evidence="2 3">DSM 105482</strain>
    </source>
</reference>
<keyword evidence="3" id="KW-1185">Reference proteome</keyword>
<feature type="transmembrane region" description="Helical" evidence="1">
    <location>
        <begin position="58"/>
        <end position="78"/>
    </location>
</feature>
<comment type="caution">
    <text evidence="2">The sequence shown here is derived from an EMBL/GenBank/DDBJ whole genome shotgun (WGS) entry which is preliminary data.</text>
</comment>
<feature type="transmembrane region" description="Helical" evidence="1">
    <location>
        <begin position="112"/>
        <end position="130"/>
    </location>
</feature>
<name>A0ABS2QKS1_9BACI</name>
<sequence length="138" mass="16127">MYTIPFFVDLLLIGCYYTLLRRRKKVMGLSSGMNTAMFMPLFFSLFFSFMLMEQFPFNYVQNVFLSVTGSMCIGWVFGRLKDEQTLIIGIANGAVMGMMTPMLAGVVLYDRWLFYILQLLFICILISIAFEKKRRWEP</sequence>
<organism evidence="2 3">
    <name type="scientific">Peribacillus deserti</name>
    <dbReference type="NCBI Taxonomy" id="673318"/>
    <lineage>
        <taxon>Bacteria</taxon>
        <taxon>Bacillati</taxon>
        <taxon>Bacillota</taxon>
        <taxon>Bacilli</taxon>
        <taxon>Bacillales</taxon>
        <taxon>Bacillaceae</taxon>
        <taxon>Peribacillus</taxon>
    </lineage>
</organism>
<keyword evidence="1" id="KW-0812">Transmembrane</keyword>
<dbReference type="RefSeq" id="WP_204543569.1">
    <property type="nucleotide sequence ID" value="NZ_JAFBFI010000010.1"/>
</dbReference>
<proteinExistence type="predicted"/>
<evidence type="ECO:0000313" key="3">
    <source>
        <dbReference type="Proteomes" id="UP000823486"/>
    </source>
</evidence>
<gene>
    <name evidence="2" type="ORF">JOC77_002492</name>
</gene>
<dbReference type="EMBL" id="JAFBFI010000010">
    <property type="protein sequence ID" value="MBM7693053.1"/>
    <property type="molecule type" value="Genomic_DNA"/>
</dbReference>
<feature type="transmembrane region" description="Helical" evidence="1">
    <location>
        <begin position="85"/>
        <end position="106"/>
    </location>
</feature>
<evidence type="ECO:0008006" key="4">
    <source>
        <dbReference type="Google" id="ProtNLM"/>
    </source>
</evidence>
<evidence type="ECO:0000313" key="2">
    <source>
        <dbReference type="EMBL" id="MBM7693053.1"/>
    </source>
</evidence>
<protein>
    <recommendedName>
        <fullName evidence="4">EamA domain-containing protein</fullName>
    </recommendedName>
</protein>
<dbReference type="Proteomes" id="UP000823486">
    <property type="component" value="Unassembled WGS sequence"/>
</dbReference>
<feature type="transmembrane region" description="Helical" evidence="1">
    <location>
        <begin position="6"/>
        <end position="22"/>
    </location>
</feature>
<evidence type="ECO:0000256" key="1">
    <source>
        <dbReference type="SAM" id="Phobius"/>
    </source>
</evidence>
<keyword evidence="1" id="KW-1133">Transmembrane helix</keyword>
<feature type="transmembrane region" description="Helical" evidence="1">
    <location>
        <begin position="34"/>
        <end position="52"/>
    </location>
</feature>
<keyword evidence="1" id="KW-0472">Membrane</keyword>